<dbReference type="Gene3D" id="3.40.50.1010">
    <property type="entry name" value="5'-nuclease"/>
    <property type="match status" value="1"/>
</dbReference>
<dbReference type="EMBL" id="CP006577">
    <property type="protein sequence ID" value="AIG99203.1"/>
    <property type="molecule type" value="Genomic_DNA"/>
</dbReference>
<dbReference type="InterPro" id="IPR002716">
    <property type="entry name" value="PIN_dom"/>
</dbReference>
<feature type="domain" description="PIN" evidence="1">
    <location>
        <begin position="11"/>
        <end position="66"/>
    </location>
</feature>
<evidence type="ECO:0000259" key="1">
    <source>
        <dbReference type="Pfam" id="PF01850"/>
    </source>
</evidence>
<dbReference type="Proteomes" id="UP000028501">
    <property type="component" value="Chromosome"/>
</dbReference>
<dbReference type="Pfam" id="PF01850">
    <property type="entry name" value="PIN"/>
    <property type="match status" value="1"/>
</dbReference>
<dbReference type="PANTHER" id="PTHR39677">
    <property type="entry name" value="RIBONUCLEASE VAPC6"/>
    <property type="match status" value="1"/>
</dbReference>
<gene>
    <name evidence="2" type="ORF">AFULGI_00024880</name>
</gene>
<protein>
    <submittedName>
        <fullName evidence="2">Putative nucleic acid-binding protein</fullName>
    </submittedName>
</protein>
<sequence length="72" mass="8357">MDFVKALHNFYDEIYVVQDSRDLELIKSVAEKYKSLPNDALIAATCKHYGIKKIATFDEDFRRVDFLEVVGL</sequence>
<dbReference type="HOGENOM" id="CLU_2820585_0_0_2"/>
<organism evidence="2 3">
    <name type="scientific">Archaeoglobus fulgidus DSM 8774</name>
    <dbReference type="NCBI Taxonomy" id="1344584"/>
    <lineage>
        <taxon>Archaea</taxon>
        <taxon>Methanobacteriati</taxon>
        <taxon>Methanobacteriota</taxon>
        <taxon>Archaeoglobi</taxon>
        <taxon>Archaeoglobales</taxon>
        <taxon>Archaeoglobaceae</taxon>
        <taxon>Archaeoglobus</taxon>
    </lineage>
</organism>
<proteinExistence type="predicted"/>
<dbReference type="AlphaFoldDB" id="A0A075WNR3"/>
<reference evidence="2 3" key="1">
    <citation type="submission" date="2013-07" db="EMBL/GenBank/DDBJ databases">
        <title>Genome of Archaeoglobus fulgidus.</title>
        <authorList>
            <person name="Fiebig A."/>
            <person name="Birkeland N.-K."/>
        </authorList>
    </citation>
    <scope>NUCLEOTIDE SEQUENCE [LARGE SCALE GENOMIC DNA]</scope>
    <source>
        <strain evidence="2 3">DSM 8774</strain>
    </source>
</reference>
<evidence type="ECO:0000313" key="2">
    <source>
        <dbReference type="EMBL" id="AIG99203.1"/>
    </source>
</evidence>
<dbReference type="GeneID" id="24795963"/>
<evidence type="ECO:0000313" key="3">
    <source>
        <dbReference type="Proteomes" id="UP000028501"/>
    </source>
</evidence>
<dbReference type="SUPFAM" id="SSF88723">
    <property type="entry name" value="PIN domain-like"/>
    <property type="match status" value="1"/>
</dbReference>
<accession>A0A075WNR3</accession>
<dbReference type="PANTHER" id="PTHR39677:SF4">
    <property type="entry name" value="RIBONUCLEASE VAPC6"/>
    <property type="match status" value="1"/>
</dbReference>
<name>A0A075WNR3_ARCFL</name>
<dbReference type="InterPro" id="IPR029060">
    <property type="entry name" value="PIN-like_dom_sf"/>
</dbReference>
<dbReference type="KEGG" id="afg:AFULGI_00024880"/>
<dbReference type="RefSeq" id="WP_010879702.1">
    <property type="nucleotide sequence ID" value="NZ_CP006577.1"/>
</dbReference>